<keyword evidence="4" id="KW-1185">Reference proteome</keyword>
<sequence length="240" mass="27901">MPRKRDPKRDEAWELYKKHNGDITNRRIANILEVDEKKVAVWKQRDKWNVVQQTKKNVVQQKKRKPGGQPGNKHALGNPGNKNPNPETRFAKRNTAALKHGLFAKHLPPETMELVEQLQQEDQTAKLKRSIAIQEAAIIRAQGIMHVESKDELIKHLRKVKNGDTFEEKEWEFQYAWDRQGNFLNSLSRAMSTLMGMYRTLAELEGDNQDDVKERIGFFMDALNGTAEEVWDNEEVEDDE</sequence>
<dbReference type="InterPro" id="IPR018925">
    <property type="entry name" value="XtmA-like_N"/>
</dbReference>
<comment type="caution">
    <text evidence="3">The sequence shown here is derived from an EMBL/GenBank/DDBJ whole genome shotgun (WGS) entry which is preliminary data.</text>
</comment>
<name>A0ABT9ZUJ8_9BACI</name>
<dbReference type="Proteomes" id="UP001230005">
    <property type="component" value="Unassembled WGS sequence"/>
</dbReference>
<organism evidence="3 4">
    <name type="scientific">Evansella vedderi</name>
    <dbReference type="NCBI Taxonomy" id="38282"/>
    <lineage>
        <taxon>Bacteria</taxon>
        <taxon>Bacillati</taxon>
        <taxon>Bacillota</taxon>
        <taxon>Bacilli</taxon>
        <taxon>Bacillales</taxon>
        <taxon>Bacillaceae</taxon>
        <taxon>Evansella</taxon>
    </lineage>
</organism>
<evidence type="ECO:0000313" key="4">
    <source>
        <dbReference type="Proteomes" id="UP001230005"/>
    </source>
</evidence>
<accession>A0ABT9ZUJ8</accession>
<dbReference type="RefSeq" id="WP_307325548.1">
    <property type="nucleotide sequence ID" value="NZ_JAUSUG010000008.1"/>
</dbReference>
<protein>
    <submittedName>
        <fullName evidence="3">Uncharacterized protein YjcR</fullName>
    </submittedName>
</protein>
<evidence type="ECO:0000256" key="1">
    <source>
        <dbReference type="SAM" id="MobiDB-lite"/>
    </source>
</evidence>
<dbReference type="EMBL" id="JAUSUG010000008">
    <property type="protein sequence ID" value="MDQ0254917.1"/>
    <property type="molecule type" value="Genomic_DNA"/>
</dbReference>
<dbReference type="NCBIfam" id="NF040601">
    <property type="entry name" value="TerS_not_xtmA"/>
    <property type="match status" value="1"/>
</dbReference>
<feature type="region of interest" description="Disordered" evidence="1">
    <location>
        <begin position="54"/>
        <end position="89"/>
    </location>
</feature>
<evidence type="ECO:0000313" key="3">
    <source>
        <dbReference type="EMBL" id="MDQ0254917.1"/>
    </source>
</evidence>
<evidence type="ECO:0000259" key="2">
    <source>
        <dbReference type="Pfam" id="PF10668"/>
    </source>
</evidence>
<feature type="domain" description="PBSX phage terminase small subunit-like N-terminal" evidence="2">
    <location>
        <begin position="1"/>
        <end position="62"/>
    </location>
</feature>
<proteinExistence type="predicted"/>
<dbReference type="Pfam" id="PF10668">
    <property type="entry name" value="Phage_terminase"/>
    <property type="match status" value="1"/>
</dbReference>
<reference evidence="3 4" key="1">
    <citation type="submission" date="2023-07" db="EMBL/GenBank/DDBJ databases">
        <title>Genomic Encyclopedia of Type Strains, Phase IV (KMG-IV): sequencing the most valuable type-strain genomes for metagenomic binning, comparative biology and taxonomic classification.</title>
        <authorList>
            <person name="Goeker M."/>
        </authorList>
    </citation>
    <scope>NUCLEOTIDE SEQUENCE [LARGE SCALE GENOMIC DNA]</scope>
    <source>
        <strain evidence="3 4">DSM 9768</strain>
    </source>
</reference>
<gene>
    <name evidence="3" type="ORF">J2S74_002299</name>
</gene>